<comment type="caution">
    <text evidence="1">The sequence shown here is derived from an EMBL/GenBank/DDBJ whole genome shotgun (WGS) entry which is preliminary data.</text>
</comment>
<dbReference type="RefSeq" id="WP_229881343.1">
    <property type="nucleotide sequence ID" value="NZ_BMWA01000020.1"/>
</dbReference>
<reference evidence="2" key="1">
    <citation type="journal article" date="2019" name="Int. J. Syst. Evol. Microbiol.">
        <title>The Global Catalogue of Microorganisms (GCM) 10K type strain sequencing project: providing services to taxonomists for standard genome sequencing and annotation.</title>
        <authorList>
            <consortium name="The Broad Institute Genomics Platform"/>
            <consortium name="The Broad Institute Genome Sequencing Center for Infectious Disease"/>
            <person name="Wu L."/>
            <person name="Ma J."/>
        </authorList>
    </citation>
    <scope>NUCLEOTIDE SEQUENCE [LARGE SCALE GENOMIC DNA]</scope>
    <source>
        <strain evidence="2">JCM 4855</strain>
    </source>
</reference>
<sequence>MAEGPRRRAGLLCDFSWAEEEGRAAEGLPECRECLREVQLGAKRPRGTC</sequence>
<dbReference type="Proteomes" id="UP001596409">
    <property type="component" value="Unassembled WGS sequence"/>
</dbReference>
<dbReference type="EMBL" id="JBHSYM010000048">
    <property type="protein sequence ID" value="MFC7014371.1"/>
    <property type="molecule type" value="Genomic_DNA"/>
</dbReference>
<organism evidence="1 2">
    <name type="scientific">Streptomyces viridiviolaceus</name>
    <dbReference type="NCBI Taxonomy" id="68282"/>
    <lineage>
        <taxon>Bacteria</taxon>
        <taxon>Bacillati</taxon>
        <taxon>Actinomycetota</taxon>
        <taxon>Actinomycetes</taxon>
        <taxon>Kitasatosporales</taxon>
        <taxon>Streptomycetaceae</taxon>
        <taxon>Streptomyces</taxon>
    </lineage>
</organism>
<name>A0ABW2E6I4_9ACTN</name>
<keyword evidence="2" id="KW-1185">Reference proteome</keyword>
<evidence type="ECO:0000313" key="1">
    <source>
        <dbReference type="EMBL" id="MFC7014371.1"/>
    </source>
</evidence>
<evidence type="ECO:0000313" key="2">
    <source>
        <dbReference type="Proteomes" id="UP001596409"/>
    </source>
</evidence>
<accession>A0ABW2E6I4</accession>
<protein>
    <submittedName>
        <fullName evidence="1">Uncharacterized protein</fullName>
    </submittedName>
</protein>
<proteinExistence type="predicted"/>
<gene>
    <name evidence="1" type="ORF">ACFQMH_22135</name>
</gene>